<feature type="compositionally biased region" description="Low complexity" evidence="1">
    <location>
        <begin position="24"/>
        <end position="36"/>
    </location>
</feature>
<dbReference type="Proteomes" id="UP000000763">
    <property type="component" value="Chromosome 9"/>
</dbReference>
<dbReference type="AlphaFoldDB" id="Q6EP12"/>
<feature type="region of interest" description="Disordered" evidence="1">
    <location>
        <begin position="1"/>
        <end position="242"/>
    </location>
</feature>
<feature type="compositionally biased region" description="Basic and acidic residues" evidence="1">
    <location>
        <begin position="98"/>
        <end position="111"/>
    </location>
</feature>
<protein>
    <submittedName>
        <fullName evidence="2">Uncharacterized protein</fullName>
    </submittedName>
</protein>
<proteinExistence type="predicted"/>
<sequence length="256" mass="26196">MCGGGPAGGRGVGALPSARSSRMGAAVVVDGVEAAGWTSPPPDLAARTRWRRLPPASRAGSVEGGRAAGRRIRAGMAAGRPSSPAHPPDPPPVHSRCRREEGRGGEREGRSHGSRPSTPARPPDPLPAHSRRRRGVEGRGGSARRIHRPHAPVVAGEGRGEEVQEPRPPVVTRPPAGSAATRSCRCRGGEREGRSCGRPSSPALPPDLPPRALVAVGEVRGGERDGRSRGPPVPPAPAAASPCLPAAAELTAVPPV</sequence>
<dbReference type="EMBL" id="AP006449">
    <property type="protein sequence ID" value="BAD29608.1"/>
    <property type="molecule type" value="Genomic_DNA"/>
</dbReference>
<name>Q6EP12_ORYSJ</name>
<reference evidence="3" key="2">
    <citation type="journal article" date="2008" name="Nucleic Acids Res.">
        <title>The rice annotation project database (RAP-DB): 2008 update.</title>
        <authorList>
            <consortium name="The rice annotation project (RAP)"/>
        </authorList>
    </citation>
    <scope>GENOME REANNOTATION</scope>
    <source>
        <strain evidence="3">cv. Nipponbare</strain>
    </source>
</reference>
<feature type="compositionally biased region" description="Gly residues" evidence="1">
    <location>
        <begin position="1"/>
        <end position="12"/>
    </location>
</feature>
<accession>Q6EP12</accession>
<reference evidence="3" key="1">
    <citation type="journal article" date="2005" name="Nature">
        <title>The map-based sequence of the rice genome.</title>
        <authorList>
            <consortium name="International rice genome sequencing project (IRGSP)"/>
            <person name="Matsumoto T."/>
            <person name="Wu J."/>
            <person name="Kanamori H."/>
            <person name="Katayose Y."/>
            <person name="Fujisawa M."/>
            <person name="Namiki N."/>
            <person name="Mizuno H."/>
            <person name="Yamamoto K."/>
            <person name="Antonio B.A."/>
            <person name="Baba T."/>
            <person name="Sakata K."/>
            <person name="Nagamura Y."/>
            <person name="Aoki H."/>
            <person name="Arikawa K."/>
            <person name="Arita K."/>
            <person name="Bito T."/>
            <person name="Chiden Y."/>
            <person name="Fujitsuka N."/>
            <person name="Fukunaka R."/>
            <person name="Hamada M."/>
            <person name="Harada C."/>
            <person name="Hayashi A."/>
            <person name="Hijishita S."/>
            <person name="Honda M."/>
            <person name="Hosokawa S."/>
            <person name="Ichikawa Y."/>
            <person name="Idonuma A."/>
            <person name="Iijima M."/>
            <person name="Ikeda M."/>
            <person name="Ikeno M."/>
            <person name="Ito K."/>
            <person name="Ito S."/>
            <person name="Ito T."/>
            <person name="Ito Y."/>
            <person name="Ito Y."/>
            <person name="Iwabuchi A."/>
            <person name="Kamiya K."/>
            <person name="Karasawa W."/>
            <person name="Kurita K."/>
            <person name="Katagiri S."/>
            <person name="Kikuta A."/>
            <person name="Kobayashi H."/>
            <person name="Kobayashi N."/>
            <person name="Machita K."/>
            <person name="Maehara T."/>
            <person name="Masukawa M."/>
            <person name="Mizubayashi T."/>
            <person name="Mukai Y."/>
            <person name="Nagasaki H."/>
            <person name="Nagata Y."/>
            <person name="Naito S."/>
            <person name="Nakashima M."/>
            <person name="Nakama Y."/>
            <person name="Nakamichi Y."/>
            <person name="Nakamura M."/>
            <person name="Meguro A."/>
            <person name="Negishi M."/>
            <person name="Ohta I."/>
            <person name="Ohta T."/>
            <person name="Okamoto M."/>
            <person name="Ono N."/>
            <person name="Saji S."/>
            <person name="Sakaguchi M."/>
            <person name="Sakai K."/>
            <person name="Shibata M."/>
            <person name="Shimokawa T."/>
            <person name="Song J."/>
            <person name="Takazaki Y."/>
            <person name="Terasawa K."/>
            <person name="Tsugane M."/>
            <person name="Tsuji K."/>
            <person name="Ueda S."/>
            <person name="Waki K."/>
            <person name="Yamagata H."/>
            <person name="Yamamoto M."/>
            <person name="Yamamoto S."/>
            <person name="Yamane H."/>
            <person name="Yoshiki S."/>
            <person name="Yoshihara R."/>
            <person name="Yukawa K."/>
            <person name="Zhong H."/>
            <person name="Yano M."/>
            <person name="Yuan Q."/>
            <person name="Ouyang S."/>
            <person name="Liu J."/>
            <person name="Jones K.M."/>
            <person name="Gansberger K."/>
            <person name="Moffat K."/>
            <person name="Hill J."/>
            <person name="Bera J."/>
            <person name="Fadrosh D."/>
            <person name="Jin S."/>
            <person name="Johri S."/>
            <person name="Kim M."/>
            <person name="Overton L."/>
            <person name="Reardon M."/>
            <person name="Tsitrin T."/>
            <person name="Vuong H."/>
            <person name="Weaver B."/>
            <person name="Ciecko A."/>
            <person name="Tallon L."/>
            <person name="Jackson J."/>
            <person name="Pai G."/>
            <person name="Aken S.V."/>
            <person name="Utterback T."/>
            <person name="Reidmuller S."/>
            <person name="Feldblyum T."/>
            <person name="Hsiao J."/>
            <person name="Zismann V."/>
            <person name="Iobst S."/>
            <person name="de Vazeille A.R."/>
            <person name="Buell C.R."/>
            <person name="Ying K."/>
            <person name="Li Y."/>
            <person name="Lu T."/>
            <person name="Huang Y."/>
            <person name="Zhao Q."/>
            <person name="Feng Q."/>
            <person name="Zhang L."/>
            <person name="Zhu J."/>
            <person name="Weng Q."/>
            <person name="Mu J."/>
            <person name="Lu Y."/>
            <person name="Fan D."/>
            <person name="Liu Y."/>
            <person name="Guan J."/>
            <person name="Zhang Y."/>
            <person name="Yu S."/>
            <person name="Liu X."/>
            <person name="Zhang Y."/>
            <person name="Hong G."/>
            <person name="Han B."/>
            <person name="Choisne N."/>
            <person name="Demange N."/>
            <person name="Orjeda G."/>
            <person name="Samain S."/>
            <person name="Cattolico L."/>
            <person name="Pelletier E."/>
            <person name="Couloux A."/>
            <person name="Segurens B."/>
            <person name="Wincker P."/>
            <person name="D'Hont A."/>
            <person name="Scarpelli C."/>
            <person name="Weissenbach J."/>
            <person name="Salanoubat M."/>
            <person name="Quetier F."/>
            <person name="Yu Y."/>
            <person name="Kim H.R."/>
            <person name="Rambo T."/>
            <person name="Currie J."/>
            <person name="Collura K."/>
            <person name="Luo M."/>
            <person name="Yang T."/>
            <person name="Ammiraju J.S.S."/>
            <person name="Engler F."/>
            <person name="Soderlund C."/>
            <person name="Wing R.A."/>
            <person name="Palmer L.E."/>
            <person name="de la Bastide M."/>
            <person name="Spiegel L."/>
            <person name="Nascimento L."/>
            <person name="Zutavern T."/>
            <person name="O'Shaughnessy A."/>
            <person name="Dike S."/>
            <person name="Dedhia N."/>
            <person name="Preston R."/>
            <person name="Balija V."/>
            <person name="McCombie W.R."/>
            <person name="Chow T."/>
            <person name="Chen H."/>
            <person name="Chung M."/>
            <person name="Chen C."/>
            <person name="Shaw J."/>
            <person name="Wu H."/>
            <person name="Hsiao K."/>
            <person name="Chao Y."/>
            <person name="Chu M."/>
            <person name="Cheng C."/>
            <person name="Hour A."/>
            <person name="Lee P."/>
            <person name="Lin S."/>
            <person name="Lin Y."/>
            <person name="Liou J."/>
            <person name="Liu S."/>
            <person name="Hsing Y."/>
            <person name="Raghuvanshi S."/>
            <person name="Mohanty A."/>
            <person name="Bharti A.K."/>
            <person name="Gaur A."/>
            <person name="Gupta V."/>
            <person name="Kumar D."/>
            <person name="Ravi V."/>
            <person name="Vij S."/>
            <person name="Kapur A."/>
            <person name="Khurana P."/>
            <person name="Khurana P."/>
            <person name="Khurana J.P."/>
            <person name="Tyagi A.K."/>
            <person name="Gaikwad K."/>
            <person name="Singh A."/>
            <person name="Dalal V."/>
            <person name="Srivastava S."/>
            <person name="Dixit A."/>
            <person name="Pal A.K."/>
            <person name="Ghazi I.A."/>
            <person name="Yadav M."/>
            <person name="Pandit A."/>
            <person name="Bhargava A."/>
            <person name="Sureshbabu K."/>
            <person name="Batra K."/>
            <person name="Sharma T.R."/>
            <person name="Mohapatra T."/>
            <person name="Singh N.K."/>
            <person name="Messing J."/>
            <person name="Nelson A.B."/>
            <person name="Fuks G."/>
            <person name="Kavchok S."/>
            <person name="Keizer G."/>
            <person name="Linton E."/>
            <person name="Llaca V."/>
            <person name="Song R."/>
            <person name="Tanyolac B."/>
            <person name="Young S."/>
            <person name="Ho-Il K."/>
            <person name="Hahn J.H."/>
            <person name="Sangsakoo G."/>
            <person name="Vanavichit A."/>
            <person name="de Mattos Luiz.A.T."/>
            <person name="Zimmer P.D."/>
            <person name="Malone G."/>
            <person name="Dellagostin O."/>
            <person name="de Oliveira A.C."/>
            <person name="Bevan M."/>
            <person name="Bancroft I."/>
            <person name="Minx P."/>
            <person name="Cordum H."/>
            <person name="Wilson R."/>
            <person name="Cheng Z."/>
            <person name="Jin W."/>
            <person name="Jiang J."/>
            <person name="Leong S.A."/>
            <person name="Iwama H."/>
            <person name="Gojobori T."/>
            <person name="Itoh T."/>
            <person name="Niimura Y."/>
            <person name="Fujii Y."/>
            <person name="Habara T."/>
            <person name="Sakai H."/>
            <person name="Sato Y."/>
            <person name="Wilson G."/>
            <person name="Kumar K."/>
            <person name="McCouch S."/>
            <person name="Juretic N."/>
            <person name="Hoen D."/>
            <person name="Wright S."/>
            <person name="Bruskiewich R."/>
            <person name="Bureau T."/>
            <person name="Miyao A."/>
            <person name="Hirochika H."/>
            <person name="Nishikawa T."/>
            <person name="Kadowaki K."/>
            <person name="Sugiura M."/>
            <person name="Burr B."/>
            <person name="Sasaki T."/>
        </authorList>
    </citation>
    <scope>NUCLEOTIDE SEQUENCE [LARGE SCALE GENOMIC DNA]</scope>
    <source>
        <strain evidence="3">cv. Nipponbare</strain>
    </source>
</reference>
<gene>
    <name evidence="2" type="primary">B1106B03.24</name>
</gene>
<organism evidence="2 3">
    <name type="scientific">Oryza sativa subsp. japonica</name>
    <name type="common">Rice</name>
    <dbReference type="NCBI Taxonomy" id="39947"/>
    <lineage>
        <taxon>Eukaryota</taxon>
        <taxon>Viridiplantae</taxon>
        <taxon>Streptophyta</taxon>
        <taxon>Embryophyta</taxon>
        <taxon>Tracheophyta</taxon>
        <taxon>Spermatophyta</taxon>
        <taxon>Magnoliopsida</taxon>
        <taxon>Liliopsida</taxon>
        <taxon>Poales</taxon>
        <taxon>Poaceae</taxon>
        <taxon>BOP clade</taxon>
        <taxon>Oryzoideae</taxon>
        <taxon>Oryzeae</taxon>
        <taxon>Oryzinae</taxon>
        <taxon>Oryza</taxon>
        <taxon>Oryza sativa</taxon>
    </lineage>
</organism>
<evidence type="ECO:0000313" key="3">
    <source>
        <dbReference type="Proteomes" id="UP000000763"/>
    </source>
</evidence>
<evidence type="ECO:0000313" key="2">
    <source>
        <dbReference type="EMBL" id="BAD29608.1"/>
    </source>
</evidence>
<feature type="compositionally biased region" description="Pro residues" evidence="1">
    <location>
        <begin position="84"/>
        <end position="93"/>
    </location>
</feature>
<evidence type="ECO:0000256" key="1">
    <source>
        <dbReference type="SAM" id="MobiDB-lite"/>
    </source>
</evidence>
<feature type="compositionally biased region" description="Low complexity" evidence="1">
    <location>
        <begin position="74"/>
        <end position="83"/>
    </location>
</feature>